<dbReference type="EMBL" id="CM044703">
    <property type="protein sequence ID" value="KAI5670408.1"/>
    <property type="molecule type" value="Genomic_DNA"/>
</dbReference>
<evidence type="ECO:0000313" key="2">
    <source>
        <dbReference type="Proteomes" id="UP001060085"/>
    </source>
</evidence>
<gene>
    <name evidence="1" type="ORF">M9H77_10772</name>
</gene>
<proteinExistence type="predicted"/>
<protein>
    <submittedName>
        <fullName evidence="1">Uncharacterized protein</fullName>
    </submittedName>
</protein>
<keyword evidence="2" id="KW-1185">Reference proteome</keyword>
<accession>A0ACC0BCR2</accession>
<sequence length="403" mass="44285">MDKKIRKGSRVSSAAATSNGSSSSKSVKNNSGGSKRKVLAELTNSLIPTEVLLDLCSNSISSSKAHDLLRRSQASTFPLSKSSQNSKVDSRSDTSIGSSSFNVVRDAQTPQLSNSSSVNLGNGCRKLAEYSRRETLENLDVPRNVGSELFSSTPVRKKMNDDGKLVPEHSSTTPSYKGMNKQKEIPMALDLIHSEKEIPVHSSTTSSYKGMNKQKAIPRALDLIHSEKEIPVHLGSTSVEKLKDKVKETAGCRSSIPIEKLKDEGCATAVPFSSTSAEKGKNKGKAVDVPFRHLNEQAEDKEGSTAMLINQPLTKERRNVKMAISSCPPLWRTRSNRDKLKEVDVKPSKAWSDPNPKQKKRRCPRQQAVPDYSAQDLEKQKAYFQDIDAFELPVEEVSLADLD</sequence>
<organism evidence="1 2">
    <name type="scientific">Catharanthus roseus</name>
    <name type="common">Madagascar periwinkle</name>
    <name type="synonym">Vinca rosea</name>
    <dbReference type="NCBI Taxonomy" id="4058"/>
    <lineage>
        <taxon>Eukaryota</taxon>
        <taxon>Viridiplantae</taxon>
        <taxon>Streptophyta</taxon>
        <taxon>Embryophyta</taxon>
        <taxon>Tracheophyta</taxon>
        <taxon>Spermatophyta</taxon>
        <taxon>Magnoliopsida</taxon>
        <taxon>eudicotyledons</taxon>
        <taxon>Gunneridae</taxon>
        <taxon>Pentapetalae</taxon>
        <taxon>asterids</taxon>
        <taxon>lamiids</taxon>
        <taxon>Gentianales</taxon>
        <taxon>Apocynaceae</taxon>
        <taxon>Rauvolfioideae</taxon>
        <taxon>Vinceae</taxon>
        <taxon>Catharanthinae</taxon>
        <taxon>Catharanthus</taxon>
    </lineage>
</organism>
<name>A0ACC0BCR2_CATRO</name>
<dbReference type="Proteomes" id="UP001060085">
    <property type="component" value="Linkage Group LG03"/>
</dbReference>
<evidence type="ECO:0000313" key="1">
    <source>
        <dbReference type="EMBL" id="KAI5670408.1"/>
    </source>
</evidence>
<comment type="caution">
    <text evidence="1">The sequence shown here is derived from an EMBL/GenBank/DDBJ whole genome shotgun (WGS) entry which is preliminary data.</text>
</comment>
<reference evidence="2" key="1">
    <citation type="journal article" date="2023" name="Nat. Plants">
        <title>Single-cell RNA sequencing provides a high-resolution roadmap for understanding the multicellular compartmentation of specialized metabolism.</title>
        <authorList>
            <person name="Sun S."/>
            <person name="Shen X."/>
            <person name="Li Y."/>
            <person name="Li Y."/>
            <person name="Wang S."/>
            <person name="Li R."/>
            <person name="Zhang H."/>
            <person name="Shen G."/>
            <person name="Guo B."/>
            <person name="Wei J."/>
            <person name="Xu J."/>
            <person name="St-Pierre B."/>
            <person name="Chen S."/>
            <person name="Sun C."/>
        </authorList>
    </citation>
    <scope>NUCLEOTIDE SEQUENCE [LARGE SCALE GENOMIC DNA]</scope>
</reference>